<gene>
    <name evidence="1" type="ORF">HHL14_07490</name>
</gene>
<dbReference type="RefSeq" id="WP_169496963.1">
    <property type="nucleotide sequence ID" value="NZ_JABBFZ010000003.1"/>
</dbReference>
<name>A0A7X9X3B2_9BURK</name>
<protein>
    <submittedName>
        <fullName evidence="1">Uncharacterized protein</fullName>
    </submittedName>
</protein>
<dbReference type="InterPro" id="IPR011008">
    <property type="entry name" value="Dimeric_a/b-barrel"/>
</dbReference>
<accession>A0A7X9X3B2</accession>
<sequence length="204" mass="22303">MSEANRSALLMVSMEPPASLEEEFNDWYDTEHFPQRLALPGFLSASRWVCIDGWPRWMALYDLASIDALESDAYRSVSGAQSTPWSRRVLPRTVGRSRVVAVALAGHDRVQYEAHAVCRLLAMSVRLTPGAASAEAVVAAVRESLAARGDLLQLRGFVENDTTLWLFAAFDSPASATLAAQIGRPCGCGIGSFNVYAPYQRSSY</sequence>
<proteinExistence type="predicted"/>
<dbReference type="Proteomes" id="UP000583127">
    <property type="component" value="Unassembled WGS sequence"/>
</dbReference>
<comment type="caution">
    <text evidence="1">The sequence shown here is derived from an EMBL/GenBank/DDBJ whole genome shotgun (WGS) entry which is preliminary data.</text>
</comment>
<reference evidence="1 2" key="1">
    <citation type="submission" date="2020-04" db="EMBL/GenBank/DDBJ databases">
        <title>Paraburkholderia sp. G-4-1-8 isolated from soil.</title>
        <authorList>
            <person name="Dahal R.H."/>
        </authorList>
    </citation>
    <scope>NUCLEOTIDE SEQUENCE [LARGE SCALE GENOMIC DNA]</scope>
    <source>
        <strain evidence="1 2">G-4-1-8</strain>
    </source>
</reference>
<organism evidence="1 2">
    <name type="scientific">Paraburkholderia antibiotica</name>
    <dbReference type="NCBI Taxonomy" id="2728839"/>
    <lineage>
        <taxon>Bacteria</taxon>
        <taxon>Pseudomonadati</taxon>
        <taxon>Pseudomonadota</taxon>
        <taxon>Betaproteobacteria</taxon>
        <taxon>Burkholderiales</taxon>
        <taxon>Burkholderiaceae</taxon>
        <taxon>Paraburkholderia</taxon>
    </lineage>
</organism>
<dbReference type="EMBL" id="JABBFZ010000003">
    <property type="protein sequence ID" value="NML30674.1"/>
    <property type="molecule type" value="Genomic_DNA"/>
</dbReference>
<evidence type="ECO:0000313" key="1">
    <source>
        <dbReference type="EMBL" id="NML30674.1"/>
    </source>
</evidence>
<evidence type="ECO:0000313" key="2">
    <source>
        <dbReference type="Proteomes" id="UP000583127"/>
    </source>
</evidence>
<keyword evidence="2" id="KW-1185">Reference proteome</keyword>
<dbReference type="SUPFAM" id="SSF54909">
    <property type="entry name" value="Dimeric alpha+beta barrel"/>
    <property type="match status" value="1"/>
</dbReference>
<dbReference type="AlphaFoldDB" id="A0A7X9X3B2"/>